<keyword evidence="19" id="KW-1185">Reference proteome</keyword>
<dbReference type="InterPro" id="IPR036866">
    <property type="entry name" value="RibonucZ/Hydroxyglut_hydro"/>
</dbReference>
<protein>
    <recommendedName>
        <fullName evidence="6">beta-lactamase</fullName>
        <ecNumber evidence="6">3.5.2.6</ecNumber>
    </recommendedName>
</protein>
<evidence type="ECO:0000256" key="4">
    <source>
        <dbReference type="ARBA" id="ARBA00005250"/>
    </source>
</evidence>
<evidence type="ECO:0000256" key="11">
    <source>
        <dbReference type="ARBA" id="ARBA00022833"/>
    </source>
</evidence>
<evidence type="ECO:0000256" key="15">
    <source>
        <dbReference type="ARBA" id="ARBA00048505"/>
    </source>
</evidence>
<evidence type="ECO:0000256" key="1">
    <source>
        <dbReference type="ARBA" id="ARBA00001526"/>
    </source>
</evidence>
<comment type="similarity">
    <text evidence="4">Belongs to the metallo-beta-lactamase superfamily. Class-B beta-lactamase family.</text>
</comment>
<dbReference type="NCBIfam" id="NF033088">
    <property type="entry name" value="bla_subclass_B1"/>
    <property type="match status" value="1"/>
</dbReference>
<accession>A0ABY3SHE5</accession>
<evidence type="ECO:0000256" key="12">
    <source>
        <dbReference type="ARBA" id="ARBA00023251"/>
    </source>
</evidence>
<evidence type="ECO:0000256" key="6">
    <source>
        <dbReference type="ARBA" id="ARBA00012865"/>
    </source>
</evidence>
<dbReference type="SMART" id="SM00849">
    <property type="entry name" value="Lactamase_B"/>
    <property type="match status" value="1"/>
</dbReference>
<sequence length="278" mass="30918">MKPLQGMTLGAIIRFLSAGFMISALISIGIFNRAQASHSTVVQVNSDKGTSESKISNSDGSVTLTKLNDELWVHTTTMNINGNEVPANGLLVNTSQGLILIDATWNDQLAEELLTLIHDHFHKRVKKAIITHHKIDRIGGIGTLLKHKIPVESTALIAHMAKEAGYPVPDPALDDHPLMKYGKTIIEAYYPGEAHTKDNITIWFPQYKILFGDMIFSLEQQNVGIIDEATMDAWPFTIQNLINKYPDAQIVIPGHKSWGDFSLLSHTKENLHNYQMSQ</sequence>
<evidence type="ECO:0000256" key="13">
    <source>
        <dbReference type="ARBA" id="ARBA00034221"/>
    </source>
</evidence>
<comment type="function">
    <text evidence="14">Counteracts the endogenous Pycsar antiviral defense system. Phosphodiesterase that enables metal-dependent hydrolysis of host cyclic nucleotide Pycsar defense signals such as cCMP and cUMP.</text>
</comment>
<dbReference type="PANTHER" id="PTHR42951">
    <property type="entry name" value="METALLO-BETA-LACTAMASE DOMAIN-CONTAINING"/>
    <property type="match status" value="1"/>
</dbReference>
<proteinExistence type="inferred from homology"/>
<feature type="domain" description="Metallo-beta-lactamase" evidence="17">
    <location>
        <begin position="86"/>
        <end position="255"/>
    </location>
</feature>
<dbReference type="InterPro" id="IPR001279">
    <property type="entry name" value="Metallo-B-lactamas"/>
</dbReference>
<evidence type="ECO:0000256" key="3">
    <source>
        <dbReference type="ARBA" id="ARBA00004418"/>
    </source>
</evidence>
<evidence type="ECO:0000313" key="19">
    <source>
        <dbReference type="Proteomes" id="UP001649230"/>
    </source>
</evidence>
<keyword evidence="16" id="KW-0812">Transmembrane</keyword>
<comment type="cofactor">
    <cofactor evidence="2">
        <name>Zn(2+)</name>
        <dbReference type="ChEBI" id="CHEBI:29105"/>
    </cofactor>
</comment>
<keyword evidence="16" id="KW-1133">Transmembrane helix</keyword>
<keyword evidence="9" id="KW-0574">Periplasm</keyword>
<evidence type="ECO:0000256" key="9">
    <source>
        <dbReference type="ARBA" id="ARBA00022764"/>
    </source>
</evidence>
<evidence type="ECO:0000313" key="18">
    <source>
        <dbReference type="EMBL" id="UJF32611.1"/>
    </source>
</evidence>
<comment type="subunit">
    <text evidence="5">Monomer.</text>
</comment>
<gene>
    <name evidence="18" type="primary">bla</name>
    <name evidence="18" type="ORF">L0M14_23725</name>
</gene>
<name>A0ABY3SHE5_9BACL</name>
<evidence type="ECO:0000256" key="8">
    <source>
        <dbReference type="ARBA" id="ARBA00022729"/>
    </source>
</evidence>
<organism evidence="18 19">
    <name type="scientific">Paenibacillus hexagrammi</name>
    <dbReference type="NCBI Taxonomy" id="2908839"/>
    <lineage>
        <taxon>Bacteria</taxon>
        <taxon>Bacillati</taxon>
        <taxon>Bacillota</taxon>
        <taxon>Bacilli</taxon>
        <taxon>Bacillales</taxon>
        <taxon>Paenibacillaceae</taxon>
        <taxon>Paenibacillus</taxon>
    </lineage>
</organism>
<evidence type="ECO:0000256" key="2">
    <source>
        <dbReference type="ARBA" id="ARBA00001947"/>
    </source>
</evidence>
<evidence type="ECO:0000256" key="7">
    <source>
        <dbReference type="ARBA" id="ARBA00022723"/>
    </source>
</evidence>
<keyword evidence="7" id="KW-0479">Metal-binding</keyword>
<keyword evidence="16" id="KW-0472">Membrane</keyword>
<dbReference type="SUPFAM" id="SSF56281">
    <property type="entry name" value="Metallo-hydrolase/oxidoreductase"/>
    <property type="match status" value="1"/>
</dbReference>
<feature type="transmembrane region" description="Helical" evidence="16">
    <location>
        <begin position="12"/>
        <end position="31"/>
    </location>
</feature>
<evidence type="ECO:0000256" key="5">
    <source>
        <dbReference type="ARBA" id="ARBA00011245"/>
    </source>
</evidence>
<dbReference type="Proteomes" id="UP001649230">
    <property type="component" value="Chromosome"/>
</dbReference>
<dbReference type="EC" id="3.5.2.6" evidence="6"/>
<evidence type="ECO:0000256" key="16">
    <source>
        <dbReference type="SAM" id="Phobius"/>
    </source>
</evidence>
<keyword evidence="12" id="KW-0046">Antibiotic resistance</keyword>
<dbReference type="RefSeq" id="WP_235118959.1">
    <property type="nucleotide sequence ID" value="NZ_CP090978.1"/>
</dbReference>
<comment type="catalytic activity">
    <reaction evidence="1">
        <text>a beta-lactam + H2O = a substituted beta-amino acid</text>
        <dbReference type="Rhea" id="RHEA:20401"/>
        <dbReference type="ChEBI" id="CHEBI:15377"/>
        <dbReference type="ChEBI" id="CHEBI:35627"/>
        <dbReference type="ChEBI" id="CHEBI:140347"/>
        <dbReference type="EC" id="3.5.2.6"/>
    </reaction>
</comment>
<keyword evidence="8" id="KW-0732">Signal</keyword>
<comment type="catalytic activity">
    <reaction evidence="15">
        <text>3',5'-cyclic UMP + H2O = UMP + H(+)</text>
        <dbReference type="Rhea" id="RHEA:70575"/>
        <dbReference type="ChEBI" id="CHEBI:15377"/>
        <dbReference type="ChEBI" id="CHEBI:15378"/>
        <dbReference type="ChEBI" id="CHEBI:57865"/>
        <dbReference type="ChEBI" id="CHEBI:184387"/>
    </reaction>
    <physiologicalReaction direction="left-to-right" evidence="15">
        <dbReference type="Rhea" id="RHEA:70576"/>
    </physiologicalReaction>
</comment>
<dbReference type="PANTHER" id="PTHR42951:SF4">
    <property type="entry name" value="ACYL-COENZYME A THIOESTERASE MBLAC2"/>
    <property type="match status" value="1"/>
</dbReference>
<evidence type="ECO:0000259" key="17">
    <source>
        <dbReference type="SMART" id="SM00849"/>
    </source>
</evidence>
<dbReference type="GO" id="GO:0008800">
    <property type="term" value="F:beta-lactamase activity"/>
    <property type="evidence" value="ECO:0007669"/>
    <property type="project" value="UniProtKB-EC"/>
</dbReference>
<keyword evidence="11" id="KW-0862">Zinc</keyword>
<dbReference type="Pfam" id="PF00753">
    <property type="entry name" value="Lactamase_B"/>
    <property type="match status" value="1"/>
</dbReference>
<dbReference type="EMBL" id="CP090978">
    <property type="protein sequence ID" value="UJF32611.1"/>
    <property type="molecule type" value="Genomic_DNA"/>
</dbReference>
<keyword evidence="10 18" id="KW-0378">Hydrolase</keyword>
<comment type="catalytic activity">
    <reaction evidence="13">
        <text>3',5'-cyclic CMP + H2O = CMP + H(+)</text>
        <dbReference type="Rhea" id="RHEA:72675"/>
        <dbReference type="ChEBI" id="CHEBI:15377"/>
        <dbReference type="ChEBI" id="CHEBI:15378"/>
        <dbReference type="ChEBI" id="CHEBI:58003"/>
        <dbReference type="ChEBI" id="CHEBI:60377"/>
    </reaction>
    <physiologicalReaction direction="left-to-right" evidence="13">
        <dbReference type="Rhea" id="RHEA:72676"/>
    </physiologicalReaction>
</comment>
<reference evidence="18 19" key="1">
    <citation type="journal article" date="2024" name="Int. J. Syst. Evol. Microbiol.">
        <title>Paenibacillus hexagrammi sp. nov., a novel bacterium isolated from the gut content of Hexagrammos agrammus.</title>
        <authorList>
            <person name="Jung H.K."/>
            <person name="Kim D.G."/>
            <person name="Zin H."/>
            <person name="Park J."/>
            <person name="Jung H."/>
            <person name="Kim Y.O."/>
            <person name="Kong H.J."/>
            <person name="Kim J.W."/>
            <person name="Kim Y.S."/>
        </authorList>
    </citation>
    <scope>NUCLEOTIDE SEQUENCE [LARGE SCALE GENOMIC DNA]</scope>
    <source>
        <strain evidence="18 19">YPD9-1</strain>
    </source>
</reference>
<evidence type="ECO:0000256" key="14">
    <source>
        <dbReference type="ARBA" id="ARBA00034301"/>
    </source>
</evidence>
<comment type="subcellular location">
    <subcellularLocation>
        <location evidence="3">Periplasm</location>
    </subcellularLocation>
</comment>
<evidence type="ECO:0000256" key="10">
    <source>
        <dbReference type="ARBA" id="ARBA00022801"/>
    </source>
</evidence>
<dbReference type="Gene3D" id="3.60.15.10">
    <property type="entry name" value="Ribonuclease Z/Hydroxyacylglutathione hydrolase-like"/>
    <property type="match status" value="1"/>
</dbReference>
<dbReference type="InterPro" id="IPR050855">
    <property type="entry name" value="NDM-1-like"/>
</dbReference>
<dbReference type="InterPro" id="IPR058199">
    <property type="entry name" value="BlaB//VIM/IMP-1"/>
</dbReference>